<feature type="non-terminal residue" evidence="2">
    <location>
        <position position="56"/>
    </location>
</feature>
<protein>
    <submittedName>
        <fullName evidence="2">Uncharacterized protein</fullName>
    </submittedName>
</protein>
<keyword evidence="1" id="KW-1133">Transmembrane helix</keyword>
<keyword evidence="1" id="KW-0812">Transmembrane</keyword>
<keyword evidence="3" id="KW-1185">Reference proteome</keyword>
<evidence type="ECO:0000313" key="2">
    <source>
        <dbReference type="EMBL" id="EPS74751.1"/>
    </source>
</evidence>
<feature type="non-terminal residue" evidence="2">
    <location>
        <position position="1"/>
    </location>
</feature>
<evidence type="ECO:0000256" key="1">
    <source>
        <dbReference type="SAM" id="Phobius"/>
    </source>
</evidence>
<organism evidence="2 3">
    <name type="scientific">Genlisea aurea</name>
    <dbReference type="NCBI Taxonomy" id="192259"/>
    <lineage>
        <taxon>Eukaryota</taxon>
        <taxon>Viridiplantae</taxon>
        <taxon>Streptophyta</taxon>
        <taxon>Embryophyta</taxon>
        <taxon>Tracheophyta</taxon>
        <taxon>Spermatophyta</taxon>
        <taxon>Magnoliopsida</taxon>
        <taxon>eudicotyledons</taxon>
        <taxon>Gunneridae</taxon>
        <taxon>Pentapetalae</taxon>
        <taxon>asterids</taxon>
        <taxon>lamiids</taxon>
        <taxon>Lamiales</taxon>
        <taxon>Lentibulariaceae</taxon>
        <taxon>Genlisea</taxon>
    </lineage>
</organism>
<dbReference type="AlphaFoldDB" id="S8DB78"/>
<keyword evidence="1" id="KW-0472">Membrane</keyword>
<accession>S8DB78</accession>
<gene>
    <name evidence="2" type="ORF">M569_00026</name>
</gene>
<proteinExistence type="predicted"/>
<dbReference type="Proteomes" id="UP000015453">
    <property type="component" value="Unassembled WGS sequence"/>
</dbReference>
<comment type="caution">
    <text evidence="2">The sequence shown here is derived from an EMBL/GenBank/DDBJ whole genome shotgun (WGS) entry which is preliminary data.</text>
</comment>
<evidence type="ECO:0000313" key="3">
    <source>
        <dbReference type="Proteomes" id="UP000015453"/>
    </source>
</evidence>
<feature type="transmembrane region" description="Helical" evidence="1">
    <location>
        <begin position="23"/>
        <end position="45"/>
    </location>
</feature>
<sequence>AVRSPRCSLLHILTYNSMSQLNYLYVSMLVFVFIRPVMIVCWFVCPTVGYKRLSKN</sequence>
<name>S8DB78_9LAMI</name>
<reference evidence="2 3" key="1">
    <citation type="journal article" date="2013" name="BMC Genomics">
        <title>The miniature genome of a carnivorous plant Genlisea aurea contains a low number of genes and short non-coding sequences.</title>
        <authorList>
            <person name="Leushkin E.V."/>
            <person name="Sutormin R.A."/>
            <person name="Nabieva E.R."/>
            <person name="Penin A.A."/>
            <person name="Kondrashov A.S."/>
            <person name="Logacheva M.D."/>
        </authorList>
    </citation>
    <scope>NUCLEOTIDE SEQUENCE [LARGE SCALE GENOMIC DNA]</scope>
</reference>
<dbReference type="EMBL" id="AUSU01000002">
    <property type="protein sequence ID" value="EPS74751.1"/>
    <property type="molecule type" value="Genomic_DNA"/>
</dbReference>